<feature type="transmembrane region" description="Helical" evidence="1">
    <location>
        <begin position="20"/>
        <end position="39"/>
    </location>
</feature>
<evidence type="ECO:0000313" key="3">
    <source>
        <dbReference type="Proteomes" id="UP000005959"/>
    </source>
</evidence>
<accession>G9Y8H9</accession>
<keyword evidence="1" id="KW-1133">Transmembrane helix</keyword>
<gene>
    <name evidence="2" type="ORF">HMPREF0454_02862</name>
</gene>
<reference evidence="2 3" key="1">
    <citation type="submission" date="2011-08" db="EMBL/GenBank/DDBJ databases">
        <authorList>
            <person name="Weinstock G."/>
            <person name="Sodergren E."/>
            <person name="Clifton S."/>
            <person name="Fulton L."/>
            <person name="Fulton B."/>
            <person name="Courtney L."/>
            <person name="Fronick C."/>
            <person name="Harrison M."/>
            <person name="Strong C."/>
            <person name="Farmer C."/>
            <person name="Delahaunty K."/>
            <person name="Markovic C."/>
            <person name="Hall O."/>
            <person name="Minx P."/>
            <person name="Tomlinson C."/>
            <person name="Mitreva M."/>
            <person name="Hou S."/>
            <person name="Chen J."/>
            <person name="Wollam A."/>
            <person name="Pepin K.H."/>
            <person name="Johnson M."/>
            <person name="Bhonagiri V."/>
            <person name="Zhang X."/>
            <person name="Suruliraj S."/>
            <person name="Warren W."/>
            <person name="Chinwalla A."/>
            <person name="Mardis E.R."/>
            <person name="Wilson R.K."/>
        </authorList>
    </citation>
    <scope>NUCLEOTIDE SEQUENCE [LARGE SCALE GENOMIC DNA]</scope>
    <source>
        <strain evidence="2 3">ATCC 51873</strain>
    </source>
</reference>
<proteinExistence type="predicted"/>
<dbReference type="AlphaFoldDB" id="G9Y8H9"/>
<name>G9Y8H9_HAFAL</name>
<evidence type="ECO:0000256" key="1">
    <source>
        <dbReference type="SAM" id="Phobius"/>
    </source>
</evidence>
<sequence>MILAICIRDDFIIMATFSKIFFVLSQMYIALASVLFVTGHVLKDPMQNALYLLYALTLPVISVVLFILCCCIAILRKNLLLGVVNLINFMVLALLFVFLIVV</sequence>
<dbReference type="EMBL" id="AGCI01000067">
    <property type="protein sequence ID" value="EHM41478.1"/>
    <property type="molecule type" value="Genomic_DNA"/>
</dbReference>
<dbReference type="Proteomes" id="UP000005959">
    <property type="component" value="Unassembled WGS sequence"/>
</dbReference>
<protein>
    <submittedName>
        <fullName evidence="2">Uncharacterized protein</fullName>
    </submittedName>
</protein>
<dbReference type="HOGENOM" id="CLU_2452918_0_0_6"/>
<feature type="transmembrane region" description="Helical" evidence="1">
    <location>
        <begin position="51"/>
        <end position="75"/>
    </location>
</feature>
<comment type="caution">
    <text evidence="2">The sequence shown here is derived from an EMBL/GenBank/DDBJ whole genome shotgun (WGS) entry which is preliminary data.</text>
</comment>
<evidence type="ECO:0000313" key="2">
    <source>
        <dbReference type="EMBL" id="EHM41478.1"/>
    </source>
</evidence>
<keyword evidence="1" id="KW-0472">Membrane</keyword>
<organism evidence="2 3">
    <name type="scientific">Hafnia alvei ATCC 51873</name>
    <dbReference type="NCBI Taxonomy" id="1002364"/>
    <lineage>
        <taxon>Bacteria</taxon>
        <taxon>Pseudomonadati</taxon>
        <taxon>Pseudomonadota</taxon>
        <taxon>Gammaproteobacteria</taxon>
        <taxon>Enterobacterales</taxon>
        <taxon>Hafniaceae</taxon>
        <taxon>Hafnia</taxon>
    </lineage>
</organism>
<feature type="transmembrane region" description="Helical" evidence="1">
    <location>
        <begin position="82"/>
        <end position="101"/>
    </location>
</feature>
<keyword evidence="1" id="KW-0812">Transmembrane</keyword>